<feature type="transmembrane region" description="Helical" evidence="5">
    <location>
        <begin position="12"/>
        <end position="36"/>
    </location>
</feature>
<name>A0A9W6P4G0_9ACTN</name>
<feature type="transmembrane region" description="Helical" evidence="5">
    <location>
        <begin position="309"/>
        <end position="336"/>
    </location>
</feature>
<dbReference type="CDD" id="cd17393">
    <property type="entry name" value="MFS_MosC_like"/>
    <property type="match status" value="1"/>
</dbReference>
<feature type="transmembrane region" description="Helical" evidence="5">
    <location>
        <begin position="219"/>
        <end position="235"/>
    </location>
</feature>
<evidence type="ECO:0000256" key="1">
    <source>
        <dbReference type="ARBA" id="ARBA00004651"/>
    </source>
</evidence>
<comment type="subcellular location">
    <subcellularLocation>
        <location evidence="1">Cell membrane</location>
        <topology evidence="1">Multi-pass membrane protein</topology>
    </subcellularLocation>
</comment>
<gene>
    <name evidence="7" type="ORF">Nans01_11890</name>
</gene>
<evidence type="ECO:0000259" key="6">
    <source>
        <dbReference type="PROSITE" id="PS50850"/>
    </source>
</evidence>
<dbReference type="InterPro" id="IPR020846">
    <property type="entry name" value="MFS_dom"/>
</dbReference>
<keyword evidence="4 5" id="KW-0472">Membrane</keyword>
<evidence type="ECO:0000256" key="2">
    <source>
        <dbReference type="ARBA" id="ARBA00022692"/>
    </source>
</evidence>
<feature type="transmembrane region" description="Helical" evidence="5">
    <location>
        <begin position="48"/>
        <end position="70"/>
    </location>
</feature>
<dbReference type="RefSeq" id="WP_285757652.1">
    <property type="nucleotide sequence ID" value="NZ_BSQG01000001.1"/>
</dbReference>
<feature type="transmembrane region" description="Helical" evidence="5">
    <location>
        <begin position="141"/>
        <end position="170"/>
    </location>
</feature>
<keyword evidence="8" id="KW-1185">Reference proteome</keyword>
<dbReference type="InterPro" id="IPR011701">
    <property type="entry name" value="MFS"/>
</dbReference>
<dbReference type="PANTHER" id="PTHR23514:SF13">
    <property type="entry name" value="INNER MEMBRANE PROTEIN YBJJ"/>
    <property type="match status" value="1"/>
</dbReference>
<dbReference type="PROSITE" id="PS50850">
    <property type="entry name" value="MFS"/>
    <property type="match status" value="1"/>
</dbReference>
<evidence type="ECO:0000313" key="7">
    <source>
        <dbReference type="EMBL" id="GLU46838.1"/>
    </source>
</evidence>
<reference evidence="7" key="1">
    <citation type="submission" date="2023-02" db="EMBL/GenBank/DDBJ databases">
        <title>Nocardiopsis ansamitocini NBRC 112285.</title>
        <authorList>
            <person name="Ichikawa N."/>
            <person name="Sato H."/>
            <person name="Tonouchi N."/>
        </authorList>
    </citation>
    <scope>NUCLEOTIDE SEQUENCE</scope>
    <source>
        <strain evidence="7">NBRC 112285</strain>
    </source>
</reference>
<comment type="caution">
    <text evidence="7">The sequence shown here is derived from an EMBL/GenBank/DDBJ whole genome shotgun (WGS) entry which is preliminary data.</text>
</comment>
<dbReference type="GO" id="GO:0022857">
    <property type="term" value="F:transmembrane transporter activity"/>
    <property type="evidence" value="ECO:0007669"/>
    <property type="project" value="InterPro"/>
</dbReference>
<dbReference type="InterPro" id="IPR051788">
    <property type="entry name" value="MFS_Transporter"/>
</dbReference>
<evidence type="ECO:0000313" key="8">
    <source>
        <dbReference type="Proteomes" id="UP001165092"/>
    </source>
</evidence>
<evidence type="ECO:0000256" key="3">
    <source>
        <dbReference type="ARBA" id="ARBA00022989"/>
    </source>
</evidence>
<dbReference type="Proteomes" id="UP001165092">
    <property type="component" value="Unassembled WGS sequence"/>
</dbReference>
<dbReference type="SUPFAM" id="SSF103473">
    <property type="entry name" value="MFS general substrate transporter"/>
    <property type="match status" value="1"/>
</dbReference>
<dbReference type="Gene3D" id="1.20.1250.20">
    <property type="entry name" value="MFS general substrate transporter like domains"/>
    <property type="match status" value="2"/>
</dbReference>
<evidence type="ECO:0000256" key="5">
    <source>
        <dbReference type="SAM" id="Phobius"/>
    </source>
</evidence>
<dbReference type="Pfam" id="PF07690">
    <property type="entry name" value="MFS_1"/>
    <property type="match status" value="1"/>
</dbReference>
<feature type="transmembrane region" description="Helical" evidence="5">
    <location>
        <begin position="77"/>
        <end position="95"/>
    </location>
</feature>
<evidence type="ECO:0000256" key="4">
    <source>
        <dbReference type="ARBA" id="ARBA00023136"/>
    </source>
</evidence>
<organism evidence="7 8">
    <name type="scientific">Nocardiopsis ansamitocini</name>
    <dbReference type="NCBI Taxonomy" id="1670832"/>
    <lineage>
        <taxon>Bacteria</taxon>
        <taxon>Bacillati</taxon>
        <taxon>Actinomycetota</taxon>
        <taxon>Actinomycetes</taxon>
        <taxon>Streptosporangiales</taxon>
        <taxon>Nocardiopsidaceae</taxon>
        <taxon>Nocardiopsis</taxon>
    </lineage>
</organism>
<feature type="transmembrane region" description="Helical" evidence="5">
    <location>
        <begin position="372"/>
        <end position="390"/>
    </location>
</feature>
<feature type="transmembrane region" description="Helical" evidence="5">
    <location>
        <begin position="282"/>
        <end position="303"/>
    </location>
</feature>
<feature type="transmembrane region" description="Helical" evidence="5">
    <location>
        <begin position="101"/>
        <end position="120"/>
    </location>
</feature>
<dbReference type="GO" id="GO:0005886">
    <property type="term" value="C:plasma membrane"/>
    <property type="evidence" value="ECO:0007669"/>
    <property type="project" value="UniProtKB-SubCell"/>
</dbReference>
<feature type="domain" description="Major facilitator superfamily (MFS) profile" evidence="6">
    <location>
        <begin position="12"/>
        <end position="394"/>
    </location>
</feature>
<feature type="transmembrane region" description="Helical" evidence="5">
    <location>
        <begin position="348"/>
        <end position="366"/>
    </location>
</feature>
<dbReference type="EMBL" id="BSQG01000001">
    <property type="protein sequence ID" value="GLU46838.1"/>
    <property type="molecule type" value="Genomic_DNA"/>
</dbReference>
<feature type="transmembrane region" description="Helical" evidence="5">
    <location>
        <begin position="241"/>
        <end position="261"/>
    </location>
</feature>
<keyword evidence="3 5" id="KW-1133">Transmembrane helix</keyword>
<sequence>MANSTTAVDRRARIAGYGVFLVTGLLFATLVTRIPALQDRFALGEGQLTVVLALVPVVAGVGSAVAGVLSPRVGSAALLRVAQPALALAIVGVGAAPGLPWLYTANFCVGLLLGVVDAAMNMQAVAVERAYRRSMVTGFHGVWSVGAILGSLWAAFTAGLAPTGALGMFAGAGPGLAGAFAVVAGIGVLVNLAAGPLLYRGRAVPQAASGGCPAPRVPWRPIIVIGTALAIVYIADSAVSTWSAVFMTGALAAGALAPLAYGAYQVTTVLGRAVGDFMIRRYGAPSVVRTGAVLAVLGLFAIVSASRPWPALVGFALAGLGASVIVPTSFSAAGALDPHGTGVAVARVNIFNYVGFVVGAILIGTVAELADLRAAFAVPMLLLLVVVPLAPRFSPSPLRASRDEG</sequence>
<dbReference type="AlphaFoldDB" id="A0A9W6P4G0"/>
<dbReference type="InterPro" id="IPR036259">
    <property type="entry name" value="MFS_trans_sf"/>
</dbReference>
<accession>A0A9W6P4G0</accession>
<keyword evidence="2 5" id="KW-0812">Transmembrane</keyword>
<proteinExistence type="predicted"/>
<protein>
    <recommendedName>
        <fullName evidence="6">Major facilitator superfamily (MFS) profile domain-containing protein</fullName>
    </recommendedName>
</protein>
<dbReference type="PANTHER" id="PTHR23514">
    <property type="entry name" value="BYPASS OF STOP CODON PROTEIN 6"/>
    <property type="match status" value="1"/>
</dbReference>
<feature type="transmembrane region" description="Helical" evidence="5">
    <location>
        <begin position="176"/>
        <end position="199"/>
    </location>
</feature>